<dbReference type="GO" id="GO:0051073">
    <property type="term" value="F:adenosylcobinamide-GDP ribazoletransferase activity"/>
    <property type="evidence" value="ECO:0007669"/>
    <property type="project" value="UniProtKB-UniRule"/>
</dbReference>
<evidence type="ECO:0000256" key="16">
    <source>
        <dbReference type="ARBA" id="ARBA00032853"/>
    </source>
</evidence>
<comment type="function">
    <text evidence="14 19">Joins adenosylcobinamide-GDP and alpha-ribazole to generate adenosylcobalamin (Ado-cobalamin). Also synthesizes adenosylcobalamin 5'-phosphate from adenosylcobinamide-GDP and alpha-ribazole 5'-phosphate.</text>
</comment>
<keyword evidence="9 19" id="KW-0808">Transferase</keyword>
<dbReference type="UniPathway" id="UPA00148">
    <property type="reaction ID" value="UER00238"/>
</dbReference>
<keyword evidence="13 19" id="KW-0472">Membrane</keyword>
<dbReference type="NCBIfam" id="TIGR00317">
    <property type="entry name" value="cobS"/>
    <property type="match status" value="1"/>
</dbReference>
<evidence type="ECO:0000256" key="11">
    <source>
        <dbReference type="ARBA" id="ARBA00022842"/>
    </source>
</evidence>
<comment type="pathway">
    <text evidence="3 19">Cofactor biosynthesis; adenosylcobalamin biosynthesis; adenosylcobalamin from cob(II)yrinate a,c-diamide: step 7/7.</text>
</comment>
<comment type="subcellular location">
    <subcellularLocation>
        <location evidence="2 19">Cell membrane</location>
        <topology evidence="2 19">Multi-pass membrane protein</topology>
    </subcellularLocation>
</comment>
<evidence type="ECO:0000313" key="20">
    <source>
        <dbReference type="EMBL" id="CUH53293.1"/>
    </source>
</evidence>
<protein>
    <recommendedName>
        <fullName evidence="6 19">Adenosylcobinamide-GDP ribazoletransferase</fullName>
        <ecNumber evidence="5 19">2.7.8.26</ecNumber>
    </recommendedName>
    <alternativeName>
        <fullName evidence="16 19">Cobalamin synthase</fullName>
    </alternativeName>
    <alternativeName>
        <fullName evidence="15 19">Cobalamin-5'-phosphate synthase</fullName>
    </alternativeName>
</protein>
<keyword evidence="21" id="KW-1185">Reference proteome</keyword>
<dbReference type="EMBL" id="CYPW01000027">
    <property type="protein sequence ID" value="CUH53293.1"/>
    <property type="molecule type" value="Genomic_DNA"/>
</dbReference>
<feature type="transmembrane region" description="Helical" evidence="19">
    <location>
        <begin position="113"/>
        <end position="135"/>
    </location>
</feature>
<evidence type="ECO:0000256" key="14">
    <source>
        <dbReference type="ARBA" id="ARBA00025228"/>
    </source>
</evidence>
<dbReference type="OrthoDB" id="9794626at2"/>
<dbReference type="GO" id="GO:0009236">
    <property type="term" value="P:cobalamin biosynthetic process"/>
    <property type="evidence" value="ECO:0007669"/>
    <property type="project" value="UniProtKB-UniRule"/>
</dbReference>
<dbReference type="AlphaFoldDB" id="A0A0P1ES08"/>
<dbReference type="HAMAP" id="MF_00719">
    <property type="entry name" value="CobS"/>
    <property type="match status" value="1"/>
</dbReference>
<keyword evidence="12 19" id="KW-1133">Transmembrane helix</keyword>
<feature type="transmembrane region" description="Helical" evidence="19">
    <location>
        <begin position="184"/>
        <end position="215"/>
    </location>
</feature>
<dbReference type="PANTHER" id="PTHR34148">
    <property type="entry name" value="ADENOSYLCOBINAMIDE-GDP RIBAZOLETRANSFERASE"/>
    <property type="match status" value="1"/>
</dbReference>
<evidence type="ECO:0000313" key="21">
    <source>
        <dbReference type="Proteomes" id="UP000054823"/>
    </source>
</evidence>
<evidence type="ECO:0000256" key="2">
    <source>
        <dbReference type="ARBA" id="ARBA00004651"/>
    </source>
</evidence>
<evidence type="ECO:0000256" key="13">
    <source>
        <dbReference type="ARBA" id="ARBA00023136"/>
    </source>
</evidence>
<sequence length="255" mass="26444">MASTDTSPFRPRDINTALALLTRLPVKADFSRGARASWAYGIAGAVLALLAALPTAAVLWLGLPPMLSALIWLTSMVVMSGAMHEDGLADTADGFWGGWEKARRLEIMRDSRIGAYGVIALCLSLAARWGAVAILLEAEVWMFGLIAVAMLSRANMTLVMTALPHARADGLSHSQGRAPRTGALTGFALASVVAFGCVGVSGAILAGVAFVMAALCSATAKVKIGGQTGDVLGATQQITEIALLYSLVIAAQYGL</sequence>
<evidence type="ECO:0000256" key="17">
    <source>
        <dbReference type="ARBA" id="ARBA00048623"/>
    </source>
</evidence>
<comment type="catalytic activity">
    <reaction evidence="17 19">
        <text>alpha-ribazole + adenosylcob(III)inamide-GDP = adenosylcob(III)alamin + GMP + H(+)</text>
        <dbReference type="Rhea" id="RHEA:16049"/>
        <dbReference type="ChEBI" id="CHEBI:10329"/>
        <dbReference type="ChEBI" id="CHEBI:15378"/>
        <dbReference type="ChEBI" id="CHEBI:18408"/>
        <dbReference type="ChEBI" id="CHEBI:58115"/>
        <dbReference type="ChEBI" id="CHEBI:60487"/>
        <dbReference type="EC" id="2.7.8.26"/>
    </reaction>
</comment>
<accession>A0A0P1ES08</accession>
<evidence type="ECO:0000256" key="1">
    <source>
        <dbReference type="ARBA" id="ARBA00001946"/>
    </source>
</evidence>
<keyword evidence="10 19" id="KW-0812">Transmembrane</keyword>
<dbReference type="Pfam" id="PF02654">
    <property type="entry name" value="CobS"/>
    <property type="match status" value="1"/>
</dbReference>
<evidence type="ECO:0000256" key="19">
    <source>
        <dbReference type="HAMAP-Rule" id="MF_00719"/>
    </source>
</evidence>
<dbReference type="GO" id="GO:0008818">
    <property type="term" value="F:cobalamin 5'-phosphate synthase activity"/>
    <property type="evidence" value="ECO:0007669"/>
    <property type="project" value="UniProtKB-UniRule"/>
</dbReference>
<comment type="similarity">
    <text evidence="4 19">Belongs to the CobS family.</text>
</comment>
<evidence type="ECO:0000256" key="10">
    <source>
        <dbReference type="ARBA" id="ARBA00022692"/>
    </source>
</evidence>
<reference evidence="20 21" key="1">
    <citation type="submission" date="2015-09" db="EMBL/GenBank/DDBJ databases">
        <authorList>
            <consortium name="Swine Surveillance"/>
        </authorList>
    </citation>
    <scope>NUCLEOTIDE SEQUENCE [LARGE SCALE GENOMIC DNA]</scope>
    <source>
        <strain evidence="20 21">CECT 7688</strain>
    </source>
</reference>
<evidence type="ECO:0000256" key="6">
    <source>
        <dbReference type="ARBA" id="ARBA00015850"/>
    </source>
</evidence>
<proteinExistence type="inferred from homology"/>
<feature type="transmembrane region" description="Helical" evidence="19">
    <location>
        <begin position="141"/>
        <end position="163"/>
    </location>
</feature>
<keyword evidence="8 19" id="KW-0169">Cobalamin biosynthesis</keyword>
<evidence type="ECO:0000256" key="3">
    <source>
        <dbReference type="ARBA" id="ARBA00004663"/>
    </source>
</evidence>
<comment type="cofactor">
    <cofactor evidence="1 19">
        <name>Mg(2+)</name>
        <dbReference type="ChEBI" id="CHEBI:18420"/>
    </cofactor>
</comment>
<feature type="transmembrane region" description="Helical" evidence="19">
    <location>
        <begin position="37"/>
        <end position="60"/>
    </location>
</feature>
<gene>
    <name evidence="20" type="primary">cobS_2</name>
    <name evidence="19" type="synonym">cobS</name>
    <name evidence="20" type="ORF">SHM7688_02746</name>
</gene>
<evidence type="ECO:0000256" key="7">
    <source>
        <dbReference type="ARBA" id="ARBA00022475"/>
    </source>
</evidence>
<dbReference type="STRING" id="321267.SHM7688_02746"/>
<evidence type="ECO:0000256" key="4">
    <source>
        <dbReference type="ARBA" id="ARBA00010561"/>
    </source>
</evidence>
<name>A0A0P1ES08_9RHOB</name>
<evidence type="ECO:0000256" key="9">
    <source>
        <dbReference type="ARBA" id="ARBA00022679"/>
    </source>
</evidence>
<evidence type="ECO:0000256" key="5">
    <source>
        <dbReference type="ARBA" id="ARBA00013200"/>
    </source>
</evidence>
<comment type="catalytic activity">
    <reaction evidence="18 19">
        <text>alpha-ribazole 5'-phosphate + adenosylcob(III)inamide-GDP = adenosylcob(III)alamin 5'-phosphate + GMP + H(+)</text>
        <dbReference type="Rhea" id="RHEA:23560"/>
        <dbReference type="ChEBI" id="CHEBI:15378"/>
        <dbReference type="ChEBI" id="CHEBI:57918"/>
        <dbReference type="ChEBI" id="CHEBI:58115"/>
        <dbReference type="ChEBI" id="CHEBI:60487"/>
        <dbReference type="ChEBI" id="CHEBI:60493"/>
        <dbReference type="EC" id="2.7.8.26"/>
    </reaction>
</comment>
<dbReference type="PANTHER" id="PTHR34148:SF1">
    <property type="entry name" value="ADENOSYLCOBINAMIDE-GDP RIBAZOLETRANSFERASE"/>
    <property type="match status" value="1"/>
</dbReference>
<keyword evidence="7 19" id="KW-1003">Cell membrane</keyword>
<dbReference type="Proteomes" id="UP000054823">
    <property type="component" value="Unassembled WGS sequence"/>
</dbReference>
<evidence type="ECO:0000256" key="15">
    <source>
        <dbReference type="ARBA" id="ARBA00032605"/>
    </source>
</evidence>
<dbReference type="EC" id="2.7.8.26" evidence="5 19"/>
<evidence type="ECO:0000256" key="18">
    <source>
        <dbReference type="ARBA" id="ARBA00049504"/>
    </source>
</evidence>
<evidence type="ECO:0000256" key="12">
    <source>
        <dbReference type="ARBA" id="ARBA00022989"/>
    </source>
</evidence>
<dbReference type="RefSeq" id="WP_058240466.1">
    <property type="nucleotide sequence ID" value="NZ_CYPW01000027.1"/>
</dbReference>
<evidence type="ECO:0000256" key="8">
    <source>
        <dbReference type="ARBA" id="ARBA00022573"/>
    </source>
</evidence>
<organism evidence="20 21">
    <name type="scientific">Shimia marina</name>
    <dbReference type="NCBI Taxonomy" id="321267"/>
    <lineage>
        <taxon>Bacteria</taxon>
        <taxon>Pseudomonadati</taxon>
        <taxon>Pseudomonadota</taxon>
        <taxon>Alphaproteobacteria</taxon>
        <taxon>Rhodobacterales</taxon>
        <taxon>Roseobacteraceae</taxon>
    </lineage>
</organism>
<keyword evidence="11 19" id="KW-0460">Magnesium</keyword>
<dbReference type="InterPro" id="IPR003805">
    <property type="entry name" value="CobS"/>
</dbReference>
<dbReference type="GO" id="GO:0005886">
    <property type="term" value="C:plasma membrane"/>
    <property type="evidence" value="ECO:0007669"/>
    <property type="project" value="UniProtKB-SubCell"/>
</dbReference>